<reference evidence="1" key="1">
    <citation type="submission" date="2021-06" db="EMBL/GenBank/DDBJ databases">
        <authorList>
            <person name="Kallberg Y."/>
            <person name="Tangrot J."/>
            <person name="Rosling A."/>
        </authorList>
    </citation>
    <scope>NUCLEOTIDE SEQUENCE</scope>
    <source>
        <strain evidence="1">AU212A</strain>
    </source>
</reference>
<gene>
    <name evidence="1" type="ORF">SCALOS_LOCUS1942</name>
</gene>
<dbReference type="Proteomes" id="UP000789860">
    <property type="component" value="Unassembled WGS sequence"/>
</dbReference>
<evidence type="ECO:0000313" key="1">
    <source>
        <dbReference type="EMBL" id="CAG8468972.1"/>
    </source>
</evidence>
<protein>
    <submittedName>
        <fullName evidence="1">194_t:CDS:1</fullName>
    </submittedName>
</protein>
<sequence>MLSGFEDKTAYALCTFAYSAKPDTDPILFEGRTNGKIVSPRGIKDFGWDPIFQPDGFDLTYAEMSKEVKNSISHRYKALDQLRDFLINNSN</sequence>
<proteinExistence type="predicted"/>
<keyword evidence="2" id="KW-1185">Reference proteome</keyword>
<name>A0ACA9KFL9_9GLOM</name>
<evidence type="ECO:0000313" key="2">
    <source>
        <dbReference type="Proteomes" id="UP000789860"/>
    </source>
</evidence>
<organism evidence="1 2">
    <name type="scientific">Scutellospora calospora</name>
    <dbReference type="NCBI Taxonomy" id="85575"/>
    <lineage>
        <taxon>Eukaryota</taxon>
        <taxon>Fungi</taxon>
        <taxon>Fungi incertae sedis</taxon>
        <taxon>Mucoromycota</taxon>
        <taxon>Glomeromycotina</taxon>
        <taxon>Glomeromycetes</taxon>
        <taxon>Diversisporales</taxon>
        <taxon>Gigasporaceae</taxon>
        <taxon>Scutellospora</taxon>
    </lineage>
</organism>
<comment type="caution">
    <text evidence="1">The sequence shown here is derived from an EMBL/GenBank/DDBJ whole genome shotgun (WGS) entry which is preliminary data.</text>
</comment>
<accession>A0ACA9KFL9</accession>
<dbReference type="EMBL" id="CAJVPM010001556">
    <property type="protein sequence ID" value="CAG8468972.1"/>
    <property type="molecule type" value="Genomic_DNA"/>
</dbReference>